<dbReference type="Gene3D" id="3.40.50.720">
    <property type="entry name" value="NAD(P)-binding Rossmann-like Domain"/>
    <property type="match status" value="1"/>
</dbReference>
<dbReference type="PANTHER" id="PTHR43355:SF2">
    <property type="entry name" value="FLAVIN REDUCTASE (NADPH)"/>
    <property type="match status" value="1"/>
</dbReference>
<dbReference type="InterPro" id="IPR016040">
    <property type="entry name" value="NAD(P)-bd_dom"/>
</dbReference>
<dbReference type="RefSeq" id="WP_123066603.1">
    <property type="nucleotide sequence ID" value="NZ_RIAS01000017.1"/>
</dbReference>
<comment type="caution">
    <text evidence="2">The sequence shown here is derived from an EMBL/GenBank/DDBJ whole genome shotgun (WGS) entry which is preliminary data.</text>
</comment>
<dbReference type="OrthoDB" id="9785372at2"/>
<sequence>MHILVLGATGRVGSHIVKYALQDGYQVTALVRTPQKINTQHDRLTIIEGNVLEPNDLVHAMHGVDAVISALNTDGTTTLSKSMPLLINAMQHEGIKRIITVGTAGILQSRTEPGKLRFQSSESKRKSTRAAEEHEQVYTLLKESTPEWTIVCPTYLPDGEVRGNYRVERDVLPEGGTEITVGDTAEFTYRQLSDRRFINTRVGICY</sequence>
<organism evidence="2 3">
    <name type="scientific">Paenibacillus amylolyticus</name>
    <dbReference type="NCBI Taxonomy" id="1451"/>
    <lineage>
        <taxon>Bacteria</taxon>
        <taxon>Bacillati</taxon>
        <taxon>Bacillota</taxon>
        <taxon>Bacilli</taxon>
        <taxon>Bacillales</taxon>
        <taxon>Paenibacillaceae</taxon>
        <taxon>Paenibacillus</taxon>
    </lineage>
</organism>
<dbReference type="GO" id="GO:0016646">
    <property type="term" value="F:oxidoreductase activity, acting on the CH-NH group of donors, NAD or NADP as acceptor"/>
    <property type="evidence" value="ECO:0007669"/>
    <property type="project" value="TreeGrafter"/>
</dbReference>
<proteinExistence type="predicted"/>
<dbReference type="InterPro" id="IPR051606">
    <property type="entry name" value="Polyketide_Oxido-like"/>
</dbReference>
<dbReference type="EMBL" id="RIAS01000017">
    <property type="protein sequence ID" value="KAA8786926.1"/>
    <property type="molecule type" value="Genomic_DNA"/>
</dbReference>
<gene>
    <name evidence="2" type="ORF">EC604_24145</name>
</gene>
<evidence type="ECO:0000259" key="1">
    <source>
        <dbReference type="Pfam" id="PF13460"/>
    </source>
</evidence>
<protein>
    <submittedName>
        <fullName evidence="2">SDR family oxidoreductase</fullName>
    </submittedName>
</protein>
<feature type="domain" description="NAD(P)-binding" evidence="1">
    <location>
        <begin position="7"/>
        <end position="194"/>
    </location>
</feature>
<dbReference type="AlphaFoldDB" id="A0A5M9WZ46"/>
<dbReference type="SUPFAM" id="SSF51735">
    <property type="entry name" value="NAD(P)-binding Rossmann-fold domains"/>
    <property type="match status" value="1"/>
</dbReference>
<dbReference type="PANTHER" id="PTHR43355">
    <property type="entry name" value="FLAVIN REDUCTASE (NADPH)"/>
    <property type="match status" value="1"/>
</dbReference>
<evidence type="ECO:0000313" key="3">
    <source>
        <dbReference type="Proteomes" id="UP000323664"/>
    </source>
</evidence>
<name>A0A5M9WZ46_PAEAM</name>
<dbReference type="Pfam" id="PF13460">
    <property type="entry name" value="NAD_binding_10"/>
    <property type="match status" value="1"/>
</dbReference>
<evidence type="ECO:0000313" key="2">
    <source>
        <dbReference type="EMBL" id="KAA8786926.1"/>
    </source>
</evidence>
<dbReference type="InterPro" id="IPR036291">
    <property type="entry name" value="NAD(P)-bd_dom_sf"/>
</dbReference>
<dbReference type="CDD" id="cd05244">
    <property type="entry name" value="BVR-B_like_SDR_a"/>
    <property type="match status" value="1"/>
</dbReference>
<reference evidence="2 3" key="1">
    <citation type="journal article" date="2019" name="J. Ind. Microbiol. Biotechnol.">
        <title>Paenibacillus amylolyticus 27C64 has a diverse set of carbohydrate-active enzymes and complete pectin deconstruction system.</title>
        <authorList>
            <person name="Keggi C."/>
            <person name="Doran-Peterson J."/>
        </authorList>
    </citation>
    <scope>NUCLEOTIDE SEQUENCE [LARGE SCALE GENOMIC DNA]</scope>
    <source>
        <strain evidence="2 3">27C64</strain>
    </source>
</reference>
<accession>A0A5M9WZ46</accession>
<dbReference type="Proteomes" id="UP000323664">
    <property type="component" value="Unassembled WGS sequence"/>
</dbReference>